<dbReference type="PANTHER" id="PTHR22960:SF29">
    <property type="entry name" value="CYCLIC PYRANOPTERIN MONOPHOSPHATE SYNTHASE"/>
    <property type="match status" value="1"/>
</dbReference>
<comment type="similarity">
    <text evidence="6">Belongs to the MoaC family.</text>
</comment>
<feature type="compositionally biased region" description="Polar residues" evidence="7">
    <location>
        <begin position="1"/>
        <end position="14"/>
    </location>
</feature>
<feature type="active site" evidence="6">
    <location>
        <position position="145"/>
    </location>
</feature>
<keyword evidence="4 6" id="KW-0501">Molybdenum cofactor biosynthesis</keyword>
<proteinExistence type="inferred from homology"/>
<evidence type="ECO:0000256" key="5">
    <source>
        <dbReference type="ARBA" id="ARBA00023239"/>
    </source>
</evidence>
<comment type="function">
    <text evidence="6">Catalyzes the conversion of (8S)-3',8-cyclo-7,8-dihydroguanosine 5'-triphosphate to cyclic pyranopterin monophosphate (cPMP).</text>
</comment>
<evidence type="ECO:0000256" key="2">
    <source>
        <dbReference type="ARBA" id="ARBA00005046"/>
    </source>
</evidence>
<evidence type="ECO:0000313" key="10">
    <source>
        <dbReference type="Proteomes" id="UP000709437"/>
    </source>
</evidence>
<dbReference type="SUPFAM" id="SSF55040">
    <property type="entry name" value="Molybdenum cofactor biosynthesis protein C, MoaC"/>
    <property type="match status" value="1"/>
</dbReference>
<dbReference type="EC" id="4.6.1.17" evidence="3 6"/>
<evidence type="ECO:0000256" key="4">
    <source>
        <dbReference type="ARBA" id="ARBA00023150"/>
    </source>
</evidence>
<dbReference type="HAMAP" id="MF_01224_B">
    <property type="entry name" value="MoaC_B"/>
    <property type="match status" value="1"/>
</dbReference>
<evidence type="ECO:0000256" key="3">
    <source>
        <dbReference type="ARBA" id="ARBA00012575"/>
    </source>
</evidence>
<gene>
    <name evidence="6 9" type="primary">moaC</name>
    <name evidence="9" type="ORF">KK103_04990</name>
</gene>
<dbReference type="AlphaFoldDB" id="A0A9Q2W4F2"/>
<dbReference type="PANTHER" id="PTHR22960">
    <property type="entry name" value="MOLYBDOPTERIN COFACTOR SYNTHESIS PROTEIN A"/>
    <property type="match status" value="1"/>
</dbReference>
<comment type="subunit">
    <text evidence="6">Homohexamer; trimer of dimers.</text>
</comment>
<comment type="caution">
    <text evidence="9">The sequence shown here is derived from an EMBL/GenBank/DDBJ whole genome shotgun (WGS) entry which is preliminary data.</text>
</comment>
<reference evidence="9" key="1">
    <citation type="submission" date="2021-05" db="EMBL/GenBank/DDBJ databases">
        <title>Whole genome sequence of Curtobacterium flaccumfaciens pv. flaccumfaciens strain CFBP 3417.</title>
        <authorList>
            <person name="Osdaghi E."/>
            <person name="Taghouti G."/>
            <person name="Portier P."/>
            <person name="Fazliarab A."/>
            <person name="Taghavi S.M."/>
            <person name="Briand M."/>
            <person name="Le-Saux M."/>
            <person name="Jacques M.-A."/>
        </authorList>
    </citation>
    <scope>NUCLEOTIDE SEQUENCE</scope>
    <source>
        <strain evidence="9">CFBP 3417</strain>
    </source>
</reference>
<name>A0A9Q2W4F2_9MICO</name>
<dbReference type="RefSeq" id="WP_214562478.1">
    <property type="nucleotide sequence ID" value="NZ_JAHEWX010000004.1"/>
</dbReference>
<evidence type="ECO:0000256" key="1">
    <source>
        <dbReference type="ARBA" id="ARBA00001637"/>
    </source>
</evidence>
<dbReference type="NCBIfam" id="NF006870">
    <property type="entry name" value="PRK09364.1"/>
    <property type="match status" value="1"/>
</dbReference>
<comment type="pathway">
    <text evidence="2 6">Cofactor biosynthesis; molybdopterin biosynthesis.</text>
</comment>
<dbReference type="GO" id="GO:0006777">
    <property type="term" value="P:Mo-molybdopterin cofactor biosynthetic process"/>
    <property type="evidence" value="ECO:0007669"/>
    <property type="project" value="UniProtKB-UniRule"/>
</dbReference>
<dbReference type="Pfam" id="PF01967">
    <property type="entry name" value="MoaC"/>
    <property type="match status" value="1"/>
</dbReference>
<comment type="catalytic activity">
    <reaction evidence="1 6">
        <text>(8S)-3',8-cyclo-7,8-dihydroguanosine 5'-triphosphate = cyclic pyranopterin phosphate + diphosphate</text>
        <dbReference type="Rhea" id="RHEA:49580"/>
        <dbReference type="ChEBI" id="CHEBI:33019"/>
        <dbReference type="ChEBI" id="CHEBI:59648"/>
        <dbReference type="ChEBI" id="CHEBI:131766"/>
        <dbReference type="EC" id="4.6.1.17"/>
    </reaction>
</comment>
<dbReference type="InterPro" id="IPR036522">
    <property type="entry name" value="MoaC_sf"/>
</dbReference>
<dbReference type="InterPro" id="IPR050105">
    <property type="entry name" value="MoCo_biosynth_MoaA/MoaC"/>
</dbReference>
<feature type="domain" description="Molybdopterin cofactor biosynthesis C (MoaC)" evidence="8">
    <location>
        <begin position="34"/>
        <end position="167"/>
    </location>
</feature>
<dbReference type="CDD" id="cd01420">
    <property type="entry name" value="MoaC_PE"/>
    <property type="match status" value="1"/>
</dbReference>
<feature type="binding site" evidence="6">
    <location>
        <begin position="130"/>
        <end position="131"/>
    </location>
    <ligand>
        <name>substrate</name>
    </ligand>
</feature>
<dbReference type="InterPro" id="IPR047594">
    <property type="entry name" value="MoaC_bact/euk"/>
</dbReference>
<organism evidence="9 10">
    <name type="scientific">Curtobacterium flaccumfaciens pv. flaccumfaciens</name>
    <dbReference type="NCBI Taxonomy" id="138532"/>
    <lineage>
        <taxon>Bacteria</taxon>
        <taxon>Bacillati</taxon>
        <taxon>Actinomycetota</taxon>
        <taxon>Actinomycetes</taxon>
        <taxon>Micrococcales</taxon>
        <taxon>Microbacteriaceae</taxon>
        <taxon>Curtobacterium</taxon>
    </lineage>
</organism>
<dbReference type="EMBL" id="JAHEWX010000004">
    <property type="protein sequence ID" value="MBT1541109.1"/>
    <property type="molecule type" value="Genomic_DNA"/>
</dbReference>
<dbReference type="InterPro" id="IPR023045">
    <property type="entry name" value="MoaC"/>
</dbReference>
<evidence type="ECO:0000256" key="7">
    <source>
        <dbReference type="SAM" id="MobiDB-lite"/>
    </source>
</evidence>
<dbReference type="Gene3D" id="3.30.70.640">
    <property type="entry name" value="Molybdopterin cofactor biosynthesis C (MoaC) domain"/>
    <property type="match status" value="1"/>
</dbReference>
<dbReference type="NCBIfam" id="TIGR00581">
    <property type="entry name" value="moaC"/>
    <property type="match status" value="1"/>
</dbReference>
<evidence type="ECO:0000256" key="6">
    <source>
        <dbReference type="HAMAP-Rule" id="MF_01224"/>
    </source>
</evidence>
<feature type="binding site" evidence="6">
    <location>
        <begin position="94"/>
        <end position="96"/>
    </location>
    <ligand>
        <name>substrate</name>
    </ligand>
</feature>
<dbReference type="InterPro" id="IPR002820">
    <property type="entry name" value="Mopterin_CF_biosynth-C_dom"/>
</dbReference>
<dbReference type="Proteomes" id="UP000709437">
    <property type="component" value="Unassembled WGS sequence"/>
</dbReference>
<sequence length="175" mass="18290">MTEQSPSDPGSSRAQADAESDDLSHVRADGSAHMVDVSAKDVTDRSATATATVVTRPDVVARILDGSLPKGEVVGTARIAAIMAVKKTSDLIPLCHPLPIAGVQVDITGSDDRVLIEVSVRTTSRTGVEMEALTGASVAALTVYDMVKAVDRAAVITDVRVLEKHGGRSGDWSNR</sequence>
<keyword evidence="5 6" id="KW-0456">Lyase</keyword>
<dbReference type="GO" id="GO:0061799">
    <property type="term" value="F:cyclic pyranopterin monophosphate synthase activity"/>
    <property type="evidence" value="ECO:0007669"/>
    <property type="project" value="UniProtKB-UniRule"/>
</dbReference>
<accession>A0A9Q2W4F2</accession>
<protein>
    <recommendedName>
        <fullName evidence="3 6">Cyclic pyranopterin monophosphate synthase</fullName>
        <ecNumber evidence="3 6">4.6.1.17</ecNumber>
    </recommendedName>
    <alternativeName>
        <fullName evidence="6">Molybdenum cofactor biosynthesis protein C</fullName>
    </alternativeName>
</protein>
<evidence type="ECO:0000259" key="8">
    <source>
        <dbReference type="Pfam" id="PF01967"/>
    </source>
</evidence>
<feature type="region of interest" description="Disordered" evidence="7">
    <location>
        <begin position="1"/>
        <end position="39"/>
    </location>
</feature>
<evidence type="ECO:0000313" key="9">
    <source>
        <dbReference type="EMBL" id="MBT1541109.1"/>
    </source>
</evidence>